<dbReference type="AlphaFoldDB" id="A0A1H9VRX2"/>
<dbReference type="STRING" id="390241.SAMN04488023_14718"/>
<sequence>MKIIFTIAIAILLSLNCAAQMEQFRTDSVLFELFYTSRAKGVKLNNIDIDTVNSVITVPVDPDLKLDKFDLRITPTAKVSFSRGKRNFNAGPVVYRISIQGKGEKEWKVCIKKWGNPVLPGLYADPDIIYSQKTKRYHIYPTSDGFTNWSGTYFKSFSSPDLANWRDDGEVLNLKNVSWAKGNAWAPAIIERKISGKYRYFYYYCADKKIGVAIADHPSGPFKDIGKALLETRPEGFLKKGQTIDPDVFEDPETGKFYLFWGNGFMAGAELNDDMISIKKETVKELTPKSYTEGTHVFYRDGRYYFLWSENDTRDPNYRVRYGTSTSPLGGILSPENNIILSRTDEIGIYGTGHNSTIMVPEKNEWYILYHRFTFPSGIHMGREAGYNREVCMDTMEFENDGSIKIIKASHQGIKPTSSITEKW</sequence>
<dbReference type="InterPro" id="IPR052176">
    <property type="entry name" value="Glycosyl_Hydrlase_43_Enz"/>
</dbReference>
<dbReference type="Gene3D" id="2.115.10.20">
    <property type="entry name" value="Glycosyl hydrolase domain, family 43"/>
    <property type="match status" value="1"/>
</dbReference>
<evidence type="ECO:0000256" key="1">
    <source>
        <dbReference type="ARBA" id="ARBA00009865"/>
    </source>
</evidence>
<evidence type="ECO:0000313" key="8">
    <source>
        <dbReference type="EMBL" id="SES24013.1"/>
    </source>
</evidence>
<keyword evidence="3 6" id="KW-0378">Hydrolase</keyword>
<name>A0A1H9VRX2_9SPHI</name>
<dbReference type="GO" id="GO:0004553">
    <property type="term" value="F:hydrolase activity, hydrolyzing O-glycosyl compounds"/>
    <property type="evidence" value="ECO:0007669"/>
    <property type="project" value="InterPro"/>
</dbReference>
<evidence type="ECO:0000256" key="4">
    <source>
        <dbReference type="ARBA" id="ARBA00023277"/>
    </source>
</evidence>
<evidence type="ECO:0000256" key="7">
    <source>
        <dbReference type="SAM" id="SignalP"/>
    </source>
</evidence>
<dbReference type="CDD" id="cd18828">
    <property type="entry name" value="GH43_BT3675-like"/>
    <property type="match status" value="1"/>
</dbReference>
<dbReference type="InterPro" id="IPR023296">
    <property type="entry name" value="Glyco_hydro_beta-prop_sf"/>
</dbReference>
<evidence type="ECO:0000256" key="3">
    <source>
        <dbReference type="ARBA" id="ARBA00022801"/>
    </source>
</evidence>
<proteinExistence type="inferred from homology"/>
<evidence type="ECO:0000256" key="2">
    <source>
        <dbReference type="ARBA" id="ARBA00022651"/>
    </source>
</evidence>
<dbReference type="EMBL" id="FOGG01000047">
    <property type="protein sequence ID" value="SES24013.1"/>
    <property type="molecule type" value="Genomic_DNA"/>
</dbReference>
<evidence type="ECO:0000256" key="6">
    <source>
        <dbReference type="RuleBase" id="RU361187"/>
    </source>
</evidence>
<feature type="chain" id="PRO_5011680697" evidence="7">
    <location>
        <begin position="20"/>
        <end position="424"/>
    </location>
</feature>
<keyword evidence="2" id="KW-0858">Xylan degradation</keyword>
<dbReference type="Proteomes" id="UP000199572">
    <property type="component" value="Unassembled WGS sequence"/>
</dbReference>
<dbReference type="InterPro" id="IPR006710">
    <property type="entry name" value="Glyco_hydro_43"/>
</dbReference>
<evidence type="ECO:0000256" key="5">
    <source>
        <dbReference type="ARBA" id="ARBA00023295"/>
    </source>
</evidence>
<feature type="signal peptide" evidence="7">
    <location>
        <begin position="1"/>
        <end position="19"/>
    </location>
</feature>
<gene>
    <name evidence="8" type="ORF">SAMN04488023_14718</name>
</gene>
<protein>
    <submittedName>
        <fullName evidence="8">Glycosyl hydrolases family 43</fullName>
    </submittedName>
</protein>
<dbReference type="SUPFAM" id="SSF75005">
    <property type="entry name" value="Arabinanase/levansucrase/invertase"/>
    <property type="match status" value="1"/>
</dbReference>
<keyword evidence="9" id="KW-1185">Reference proteome</keyword>
<dbReference type="PANTHER" id="PTHR43772">
    <property type="entry name" value="ENDO-1,4-BETA-XYLANASE"/>
    <property type="match status" value="1"/>
</dbReference>
<comment type="similarity">
    <text evidence="1 6">Belongs to the glycosyl hydrolase 43 family.</text>
</comment>
<reference evidence="8 9" key="1">
    <citation type="submission" date="2016-10" db="EMBL/GenBank/DDBJ databases">
        <authorList>
            <person name="de Groot N.N."/>
        </authorList>
    </citation>
    <scope>NUCLEOTIDE SEQUENCE [LARGE SCALE GENOMIC DNA]</scope>
    <source>
        <strain evidence="8 9">DSM 18610</strain>
    </source>
</reference>
<organism evidence="8 9">
    <name type="scientific">Pedobacter rhizosphaerae</name>
    <dbReference type="NCBI Taxonomy" id="390241"/>
    <lineage>
        <taxon>Bacteria</taxon>
        <taxon>Pseudomonadati</taxon>
        <taxon>Bacteroidota</taxon>
        <taxon>Sphingobacteriia</taxon>
        <taxon>Sphingobacteriales</taxon>
        <taxon>Sphingobacteriaceae</taxon>
        <taxon>Pedobacter</taxon>
    </lineage>
</organism>
<keyword evidence="2" id="KW-0624">Polysaccharide degradation</keyword>
<accession>A0A1H9VRX2</accession>
<dbReference type="PANTHER" id="PTHR43772:SF2">
    <property type="entry name" value="PUTATIVE (AFU_ORTHOLOGUE AFUA_2G04480)-RELATED"/>
    <property type="match status" value="1"/>
</dbReference>
<dbReference type="Pfam" id="PF04616">
    <property type="entry name" value="Glyco_hydro_43"/>
    <property type="match status" value="1"/>
</dbReference>
<keyword evidence="7" id="KW-0732">Signal</keyword>
<keyword evidence="5 6" id="KW-0326">Glycosidase</keyword>
<evidence type="ECO:0000313" key="9">
    <source>
        <dbReference type="Proteomes" id="UP000199572"/>
    </source>
</evidence>
<keyword evidence="4" id="KW-0119">Carbohydrate metabolism</keyword>
<dbReference type="GO" id="GO:0045493">
    <property type="term" value="P:xylan catabolic process"/>
    <property type="evidence" value="ECO:0007669"/>
    <property type="project" value="UniProtKB-KW"/>
</dbReference>